<comment type="cofactor">
    <cofactor evidence="3">
        <name>Ni(2+)</name>
        <dbReference type="ChEBI" id="CHEBI:49786"/>
    </cofactor>
</comment>
<feature type="binding site" evidence="3">
    <location>
        <position position="66"/>
    </location>
    <ligand>
        <name>Ni(2+)</name>
        <dbReference type="ChEBI" id="CHEBI:49786"/>
    </ligand>
</feature>
<comment type="similarity">
    <text evidence="4">Belongs to the [NiFe]/[NiFeSe] hydrogenase large subunit family.</text>
</comment>
<dbReference type="InterPro" id="IPR029014">
    <property type="entry name" value="NiFe-Hase_large"/>
</dbReference>
<feature type="binding site" evidence="3">
    <location>
        <position position="44"/>
    </location>
    <ligand>
        <name>Mg(2+)</name>
        <dbReference type="ChEBI" id="CHEBI:18420"/>
    </ligand>
</feature>
<accession>A0A328PE33</accession>
<evidence type="ECO:0000256" key="1">
    <source>
        <dbReference type="ARBA" id="ARBA00023002"/>
    </source>
</evidence>
<dbReference type="NCBIfam" id="TIGR03295">
    <property type="entry name" value="frhA"/>
    <property type="match status" value="1"/>
</dbReference>
<dbReference type="RefSeq" id="WP_112093483.1">
    <property type="nucleotide sequence ID" value="NZ_QLOE01000002.1"/>
</dbReference>
<dbReference type="GO" id="GO:0008901">
    <property type="term" value="F:ferredoxin hydrogenase activity"/>
    <property type="evidence" value="ECO:0007669"/>
    <property type="project" value="InterPro"/>
</dbReference>
<name>A0A328PE33_9EURY</name>
<keyword evidence="3" id="KW-0408">Iron</keyword>
<dbReference type="GO" id="GO:0051536">
    <property type="term" value="F:iron-sulfur cluster binding"/>
    <property type="evidence" value="ECO:0007669"/>
    <property type="project" value="InterPro"/>
</dbReference>
<dbReference type="PANTHER" id="PTHR43600">
    <property type="entry name" value="COENZYME F420 HYDROGENASE, SUBUNIT ALPHA"/>
    <property type="match status" value="1"/>
</dbReference>
<dbReference type="InterPro" id="IPR001501">
    <property type="entry name" value="Ni-dep_hyd_lsu"/>
</dbReference>
<dbReference type="OrthoDB" id="42371at2157"/>
<proteinExistence type="inferred from homology"/>
<dbReference type="GO" id="GO:0016151">
    <property type="term" value="F:nickel cation binding"/>
    <property type="evidence" value="ECO:0007669"/>
    <property type="project" value="InterPro"/>
</dbReference>
<comment type="cofactor">
    <cofactor evidence="3">
        <name>Fe cation</name>
        <dbReference type="ChEBI" id="CHEBI:24875"/>
    </cofactor>
</comment>
<keyword evidence="1 4" id="KW-0560">Oxidoreductase</keyword>
<evidence type="ECO:0000313" key="6">
    <source>
        <dbReference type="Proteomes" id="UP000249782"/>
    </source>
</evidence>
<dbReference type="EMBL" id="QLOE01000002">
    <property type="protein sequence ID" value="RAO79653.1"/>
    <property type="molecule type" value="Genomic_DNA"/>
</dbReference>
<evidence type="ECO:0000256" key="2">
    <source>
        <dbReference type="NCBIfam" id="TIGR03295"/>
    </source>
</evidence>
<comment type="caution">
    <text evidence="5">The sequence shown here is derived from an EMBL/GenBank/DDBJ whole genome shotgun (WGS) entry which is preliminary data.</text>
</comment>
<dbReference type="Proteomes" id="UP000249782">
    <property type="component" value="Unassembled WGS sequence"/>
</dbReference>
<feature type="binding site" evidence="3">
    <location>
        <position position="383"/>
    </location>
    <ligand>
        <name>Fe cation</name>
        <dbReference type="ChEBI" id="CHEBI:24875"/>
    </ligand>
</feature>
<reference evidence="5 6" key="1">
    <citation type="submission" date="2018-06" db="EMBL/GenBank/DDBJ databases">
        <title>Draft genome sequence of hyperthermophilic methanogen Methanothermobacter tenebrarum sp. MCM-B 1447.</title>
        <authorList>
            <person name="Pore S.D."/>
            <person name="Dagar S."/>
            <person name="Dhakephalkar P.K."/>
        </authorList>
    </citation>
    <scope>NUCLEOTIDE SEQUENCE [LARGE SCALE GENOMIC DNA]</scope>
    <source>
        <strain evidence="5 6">MCM B 1447</strain>
    </source>
</reference>
<dbReference type="Pfam" id="PF00374">
    <property type="entry name" value="NiFeSe_Hases"/>
    <property type="match status" value="2"/>
</dbReference>
<keyword evidence="6" id="KW-1185">Reference proteome</keyword>
<sequence length="405" mass="44767">MSERIVISPTSRQEGHAELVLEVDDEGIVTKGRYFSITPVRGLEKMLLGKAPETAPVFTQRICGVCPIPHTLASTEAVEDSLDIEPPKAAKLLRELTLAAHHVNSHAIHHFLIAQDFVPENLMKTAIESVSEIRKNAQYVVDMVAGEGIHPSDVRIGGMADNITELARKRLYARLKQLKPKLNEHVELIISLVEEKGLPEGLGAHNQPTLATHQIYGDRTKFDLDRFTEVMPESWYDDPEIGKRACSTIPLYDGRSVEVGPRARFVEFQGFKERGVVAQHVARALEMKTALSRAIDILDELDTSAPVMADFDITGTGKLGVGAIEAPRGLDVHLAQVADGKIQFYSALVPTTWNIPTMGPATEGFHYEYAPHVIRAYDPCLSCATHVMVIDDEEKTPIKSEMVRI</sequence>
<evidence type="ECO:0000256" key="4">
    <source>
        <dbReference type="RuleBase" id="RU003896"/>
    </source>
</evidence>
<protein>
    <recommendedName>
        <fullName evidence="2">Coenzyme F420 hydrogenase subunit alpha</fullName>
        <ecNumber evidence="2">1.12.98.1</ecNumber>
    </recommendedName>
</protein>
<dbReference type="PROSITE" id="PS00508">
    <property type="entry name" value="NI_HGENASE_L_2"/>
    <property type="match status" value="1"/>
</dbReference>
<keyword evidence="3" id="KW-0460">Magnesium</keyword>
<organism evidence="5 6">
    <name type="scientific">Methanothermobacter tenebrarum</name>
    <dbReference type="NCBI Taxonomy" id="680118"/>
    <lineage>
        <taxon>Archaea</taxon>
        <taxon>Methanobacteriati</taxon>
        <taxon>Methanobacteriota</taxon>
        <taxon>Methanomada group</taxon>
        <taxon>Methanobacteria</taxon>
        <taxon>Methanobacteriales</taxon>
        <taxon>Methanobacteriaceae</taxon>
        <taxon>Methanothermobacter</taxon>
    </lineage>
</organism>
<gene>
    <name evidence="5" type="primary">frhA</name>
    <name evidence="5" type="ORF">DPC56_02500</name>
</gene>
<dbReference type="InterPro" id="IPR017682">
    <property type="entry name" value="Coenz_F420_hydrogenase_asu"/>
</dbReference>
<dbReference type="GO" id="GO:0050660">
    <property type="term" value="F:flavin adenine dinucleotide binding"/>
    <property type="evidence" value="ECO:0007669"/>
    <property type="project" value="InterPro"/>
</dbReference>
<dbReference type="InterPro" id="IPR018194">
    <property type="entry name" value="Ni-dep_hyd_lsu_Ni_BS"/>
</dbReference>
<feature type="binding site" evidence="3">
    <location>
        <position position="380"/>
    </location>
    <ligand>
        <name>Ni(2+)</name>
        <dbReference type="ChEBI" id="CHEBI:49786"/>
    </ligand>
</feature>
<feature type="binding site" evidence="3">
    <location>
        <position position="63"/>
    </location>
    <ligand>
        <name>Ni(2+)</name>
        <dbReference type="ChEBI" id="CHEBI:49786"/>
    </ligand>
</feature>
<feature type="binding site" evidence="3">
    <location>
        <position position="66"/>
    </location>
    <ligand>
        <name>Fe cation</name>
        <dbReference type="ChEBI" id="CHEBI:24875"/>
    </ligand>
</feature>
<evidence type="ECO:0000313" key="5">
    <source>
        <dbReference type="EMBL" id="RAO79653.1"/>
    </source>
</evidence>
<dbReference type="GO" id="GO:0050454">
    <property type="term" value="F:coenzyme F420 hydrogenase activity"/>
    <property type="evidence" value="ECO:0007669"/>
    <property type="project" value="UniProtKB-EC"/>
</dbReference>
<evidence type="ECO:0000256" key="3">
    <source>
        <dbReference type="PIRSR" id="PIRSR601501-1"/>
    </source>
</evidence>
<dbReference type="EC" id="1.12.98.1" evidence="2"/>
<dbReference type="SUPFAM" id="SSF56762">
    <property type="entry name" value="HydB/Nqo4-like"/>
    <property type="match status" value="1"/>
</dbReference>
<feature type="binding site" evidence="3">
    <location>
        <position position="386"/>
    </location>
    <ligand>
        <name>Mg(2+)</name>
        <dbReference type="ChEBI" id="CHEBI:18420"/>
    </ligand>
</feature>
<dbReference type="PROSITE" id="PS00507">
    <property type="entry name" value="NI_HGENASE_L_1"/>
    <property type="match status" value="1"/>
</dbReference>
<dbReference type="AlphaFoldDB" id="A0A328PE33"/>
<keyword evidence="3 4" id="KW-0533">Nickel</keyword>
<dbReference type="Gene3D" id="1.10.645.10">
    <property type="entry name" value="Cytochrome-c3 Hydrogenase, chain B"/>
    <property type="match status" value="1"/>
</dbReference>
<keyword evidence="3 4" id="KW-0479">Metal-binding</keyword>
<dbReference type="PANTHER" id="PTHR43600:SF1">
    <property type="entry name" value="COENZYME F420 HYDROGENASE SUBUNIT ALPHA"/>
    <property type="match status" value="1"/>
</dbReference>